<feature type="transmembrane region" description="Helical" evidence="5">
    <location>
        <begin position="55"/>
        <end position="75"/>
    </location>
</feature>
<keyword evidence="3 5" id="KW-1133">Transmembrane helix</keyword>
<comment type="caution">
    <text evidence="7">The sequence shown here is derived from an EMBL/GenBank/DDBJ whole genome shotgun (WGS) entry which is preliminary data.</text>
</comment>
<dbReference type="Proteomes" id="UP000016568">
    <property type="component" value="Unassembled WGS sequence"/>
</dbReference>
<feature type="transmembrane region" description="Helical" evidence="5">
    <location>
        <begin position="157"/>
        <end position="176"/>
    </location>
</feature>
<dbReference type="EMBL" id="BASZ01000009">
    <property type="protein sequence ID" value="GAD50501.1"/>
    <property type="molecule type" value="Genomic_DNA"/>
</dbReference>
<dbReference type="eggNOG" id="COG0659">
    <property type="taxonomic scope" value="Bacteria"/>
</dbReference>
<dbReference type="GO" id="GO:0055085">
    <property type="term" value="P:transmembrane transport"/>
    <property type="evidence" value="ECO:0007669"/>
    <property type="project" value="InterPro"/>
</dbReference>
<dbReference type="InterPro" id="IPR011547">
    <property type="entry name" value="SLC26A/SulP_dom"/>
</dbReference>
<dbReference type="InterPro" id="IPR002645">
    <property type="entry name" value="STAS_dom"/>
</dbReference>
<feature type="transmembrane region" description="Helical" evidence="5">
    <location>
        <begin position="81"/>
        <end position="101"/>
    </location>
</feature>
<keyword evidence="8" id="KW-1185">Reference proteome</keyword>
<organism evidence="7 8">
    <name type="scientific">Caenibius tardaugens NBRC 16725</name>
    <dbReference type="NCBI Taxonomy" id="1219035"/>
    <lineage>
        <taxon>Bacteria</taxon>
        <taxon>Pseudomonadati</taxon>
        <taxon>Pseudomonadota</taxon>
        <taxon>Alphaproteobacteria</taxon>
        <taxon>Sphingomonadales</taxon>
        <taxon>Erythrobacteraceae</taxon>
        <taxon>Caenibius</taxon>
    </lineage>
</organism>
<reference evidence="7 8" key="1">
    <citation type="submission" date="2013-09" db="EMBL/GenBank/DDBJ databases">
        <title>Whole genome shotgun sequence of Novosphingobium tardaugens NBRC 16725.</title>
        <authorList>
            <person name="Isaki S."/>
            <person name="Hosoyama A."/>
            <person name="Tsuchikane K."/>
            <person name="Katsumata H."/>
            <person name="Ando Y."/>
            <person name="Yamazaki S."/>
            <person name="Fujita N."/>
        </authorList>
    </citation>
    <scope>NUCLEOTIDE SEQUENCE [LARGE SCALE GENOMIC DNA]</scope>
    <source>
        <strain evidence="7 8">NBRC 16725</strain>
    </source>
</reference>
<sequence length="534" mass="55802">MKRGDLIAGLSVAGLMLPEAVAYSAIAGLPAQHAIFTAIAGAAMYAFVGGSRFAIVSPTSSSATILAAMIGMTAADDATKAMFAAITTFFVGLIFVIAGLLRLGGLTSFVSRPVLRGFALGLAVTIIIKQLPIIAGIDLGHGTIWHILTGLAVQLPHWNWASVIIGFLALAALLMLRRIPAVPGTICVLVTGIAASLVLDLPARGVATVGMISLSVQWPDLSGITPRDAETLLELTLPLLLVLLAESWGTMRTLALQHNDTLDADHELRALGWSNLAASLVQGMPVGAGFSAGSASEAAGAQTRMVGLIAAAGMLVLIAAGNPIIAHLPQPVLAAVVIAALTHALNPAPIVRLKLLRADFIAAIGAIAGVLLFGVLNGMLLAIVGSLILLIHRLSSPQLMRLGRLGSHDFVDIARHPEALLPTDVMVWRPSEPLFFGNAERMFAQVNARQMQQPAIKAVVVSLEESFSLDSSALDALTECDTQLATRGVRLYLARVSDTIRDLLLASGKHDLAKRCAYSVDDAVAAAQDMENTT</sequence>
<feature type="transmembrane region" description="Helical" evidence="5">
    <location>
        <begin position="32"/>
        <end position="48"/>
    </location>
</feature>
<accession>U2YAP6</accession>
<protein>
    <submittedName>
        <fullName evidence="7">Putative sulfate transporter</fullName>
    </submittedName>
</protein>
<dbReference type="CDD" id="cd07042">
    <property type="entry name" value="STAS_SulP_like_sulfate_transporter"/>
    <property type="match status" value="1"/>
</dbReference>
<dbReference type="KEGG" id="ntd:EGO55_05075"/>
<dbReference type="Pfam" id="PF01740">
    <property type="entry name" value="STAS"/>
    <property type="match status" value="1"/>
</dbReference>
<evidence type="ECO:0000256" key="3">
    <source>
        <dbReference type="ARBA" id="ARBA00022989"/>
    </source>
</evidence>
<dbReference type="OrthoDB" id="9771198at2"/>
<feature type="transmembrane region" description="Helical" evidence="5">
    <location>
        <begin position="305"/>
        <end position="325"/>
    </location>
</feature>
<evidence type="ECO:0000256" key="2">
    <source>
        <dbReference type="ARBA" id="ARBA00022692"/>
    </source>
</evidence>
<dbReference type="Gene3D" id="3.30.750.24">
    <property type="entry name" value="STAS domain"/>
    <property type="match status" value="1"/>
</dbReference>
<keyword evidence="2 5" id="KW-0812">Transmembrane</keyword>
<dbReference type="GO" id="GO:0016020">
    <property type="term" value="C:membrane"/>
    <property type="evidence" value="ECO:0007669"/>
    <property type="project" value="UniProtKB-SubCell"/>
</dbReference>
<proteinExistence type="predicted"/>
<dbReference type="PANTHER" id="PTHR11814">
    <property type="entry name" value="SULFATE TRANSPORTER"/>
    <property type="match status" value="1"/>
</dbReference>
<evidence type="ECO:0000313" key="8">
    <source>
        <dbReference type="Proteomes" id="UP000016568"/>
    </source>
</evidence>
<gene>
    <name evidence="7" type="ORF">NT2_09_01090</name>
</gene>
<dbReference type="InterPro" id="IPR001902">
    <property type="entry name" value="SLC26A/SulP_fam"/>
</dbReference>
<dbReference type="SUPFAM" id="SSF52091">
    <property type="entry name" value="SpoIIaa-like"/>
    <property type="match status" value="1"/>
</dbReference>
<dbReference type="RefSeq" id="WP_021691319.1">
    <property type="nucleotide sequence ID" value="NZ_BASZ01000009.1"/>
</dbReference>
<feature type="transmembrane region" description="Helical" evidence="5">
    <location>
        <begin position="331"/>
        <end position="348"/>
    </location>
</feature>
<dbReference type="PROSITE" id="PS50801">
    <property type="entry name" value="STAS"/>
    <property type="match status" value="1"/>
</dbReference>
<evidence type="ECO:0000256" key="5">
    <source>
        <dbReference type="SAM" id="Phobius"/>
    </source>
</evidence>
<dbReference type="AlphaFoldDB" id="U2YAP6"/>
<evidence type="ECO:0000259" key="6">
    <source>
        <dbReference type="PROSITE" id="PS50801"/>
    </source>
</evidence>
<dbReference type="InterPro" id="IPR036513">
    <property type="entry name" value="STAS_dom_sf"/>
</dbReference>
<feature type="transmembrane region" description="Helical" evidence="5">
    <location>
        <begin position="188"/>
        <end position="212"/>
    </location>
</feature>
<keyword evidence="4 5" id="KW-0472">Membrane</keyword>
<comment type="subcellular location">
    <subcellularLocation>
        <location evidence="1">Membrane</location>
        <topology evidence="1">Multi-pass membrane protein</topology>
    </subcellularLocation>
</comment>
<evidence type="ECO:0000256" key="4">
    <source>
        <dbReference type="ARBA" id="ARBA00023136"/>
    </source>
</evidence>
<evidence type="ECO:0000313" key="7">
    <source>
        <dbReference type="EMBL" id="GAD50501.1"/>
    </source>
</evidence>
<dbReference type="Pfam" id="PF00916">
    <property type="entry name" value="Sulfate_transp"/>
    <property type="match status" value="1"/>
</dbReference>
<feature type="domain" description="STAS" evidence="6">
    <location>
        <begin position="415"/>
        <end position="527"/>
    </location>
</feature>
<feature type="transmembrane region" description="Helical" evidence="5">
    <location>
        <begin position="360"/>
        <end position="391"/>
    </location>
</feature>
<feature type="transmembrane region" description="Helical" evidence="5">
    <location>
        <begin position="113"/>
        <end position="137"/>
    </location>
</feature>
<evidence type="ECO:0000256" key="1">
    <source>
        <dbReference type="ARBA" id="ARBA00004141"/>
    </source>
</evidence>
<name>U2YAP6_9SPHN</name>